<dbReference type="InterPro" id="IPR004501">
    <property type="entry name" value="PTS_EIIC_3"/>
</dbReference>
<dbReference type="InterPro" id="IPR003352">
    <property type="entry name" value="PTS_EIIC"/>
</dbReference>
<dbReference type="InterPro" id="IPR004796">
    <property type="entry name" value="PTS_IIC_cello"/>
</dbReference>
<dbReference type="GO" id="GO:0009401">
    <property type="term" value="P:phosphoenolpyruvate-dependent sugar phosphotransferase system"/>
    <property type="evidence" value="ECO:0007669"/>
    <property type="project" value="InterPro"/>
</dbReference>
<keyword evidence="2 8" id="KW-0813">Transport</keyword>
<evidence type="ECO:0000256" key="9">
    <source>
        <dbReference type="SAM" id="Phobius"/>
    </source>
</evidence>
<evidence type="ECO:0000256" key="6">
    <source>
        <dbReference type="ARBA" id="ARBA00022989"/>
    </source>
</evidence>
<comment type="caution">
    <text evidence="11">The sequence shown here is derived from an EMBL/GenBank/DDBJ whole genome shotgun (WGS) entry which is preliminary data.</text>
</comment>
<keyword evidence="5 9" id="KW-0812">Transmembrane</keyword>
<dbReference type="PIRSF" id="PIRSF006351">
    <property type="entry name" value="PTS_EIIC-Cellobiose"/>
    <property type="match status" value="1"/>
</dbReference>
<evidence type="ECO:0000259" key="10">
    <source>
        <dbReference type="PROSITE" id="PS51105"/>
    </source>
</evidence>
<feature type="transmembrane region" description="Helical" evidence="9">
    <location>
        <begin position="356"/>
        <end position="376"/>
    </location>
</feature>
<feature type="transmembrane region" description="Helical" evidence="9">
    <location>
        <begin position="69"/>
        <end position="93"/>
    </location>
</feature>
<evidence type="ECO:0000313" key="11">
    <source>
        <dbReference type="EMBL" id="MBC1520224.1"/>
    </source>
</evidence>
<evidence type="ECO:0000256" key="8">
    <source>
        <dbReference type="PIRNR" id="PIRNR006351"/>
    </source>
</evidence>
<dbReference type="EMBL" id="JAARRM010000001">
    <property type="protein sequence ID" value="MBC1520224.1"/>
    <property type="molecule type" value="Genomic_DNA"/>
</dbReference>
<protein>
    <recommendedName>
        <fullName evidence="8">Permease IIC component</fullName>
    </recommendedName>
</protein>
<gene>
    <name evidence="11" type="ORF">HB912_01010</name>
</gene>
<keyword evidence="7 8" id="KW-0472">Membrane</keyword>
<evidence type="ECO:0000256" key="4">
    <source>
        <dbReference type="ARBA" id="ARBA00022597"/>
    </source>
</evidence>
<feature type="transmembrane region" description="Helical" evidence="9">
    <location>
        <begin position="145"/>
        <end position="173"/>
    </location>
</feature>
<sequence>MEKLERFLNKFIGPIAARMNRSKFFSALAEAFMRTTPITLGVALLMIIGNFPIPAWIELLKNIGLTAHFNAALGATINLLSVYVVFNFAYIYAKKDGHDPMPAGLLAIAAFFLLMPQAIKTYILGENITKFPAEALIKSSSNVEAFQMIYTGGSGLFVAILVGYLVGLLYSYLIKKNITIKMPDSVPTNVSESLSPAILSGIILVIFFIIRVLFSYTPFENIFAFITMLVQAPLQHLTASPIAIILIFTIANLLWFFGIHPNMVYGVVMPTLTANMTANMVAFQHHQELPYLAMAVVSYVCGNGFGGQGATYGLVISMFRAKSARYKQLFKLAGPPVIFNINEPLIFGMPLMLNPFFFIPMVISPALMGGIAWGMMSFLDFSKYNPLIAMPFTTPAPIVMFLKGGLPYLLVFIVLLIVNVLTWYPFFRMADKKEYHQEAILEQEKAAEN</sequence>
<feature type="transmembrane region" description="Helical" evidence="9">
    <location>
        <begin position="38"/>
        <end position="57"/>
    </location>
</feature>
<comment type="function">
    <text evidence="8">The phosphoenolpyruvate-dependent sugar phosphotransferase system (PTS), a major carbohydrate active -transport system, catalyzes the phosphorylation of incoming sugar substrates concomitant with their translocation across the cell membrane.</text>
</comment>
<dbReference type="GO" id="GO:1902815">
    <property type="term" value="P:N,N'-diacetylchitobiose import"/>
    <property type="evidence" value="ECO:0007669"/>
    <property type="project" value="TreeGrafter"/>
</dbReference>
<dbReference type="GO" id="GO:0005886">
    <property type="term" value="C:plasma membrane"/>
    <property type="evidence" value="ECO:0007669"/>
    <property type="project" value="UniProtKB-SubCell"/>
</dbReference>
<dbReference type="PROSITE" id="PS51105">
    <property type="entry name" value="PTS_EIIC_TYPE_3"/>
    <property type="match status" value="1"/>
</dbReference>
<evidence type="ECO:0000256" key="5">
    <source>
        <dbReference type="ARBA" id="ARBA00022692"/>
    </source>
</evidence>
<dbReference type="GO" id="GO:0008982">
    <property type="term" value="F:protein-N(PI)-phosphohistidine-sugar phosphotransferase activity"/>
    <property type="evidence" value="ECO:0007669"/>
    <property type="project" value="UniProtKB-UniRule"/>
</dbReference>
<feature type="transmembrane region" description="Helical" evidence="9">
    <location>
        <begin position="105"/>
        <end position="125"/>
    </location>
</feature>
<dbReference type="RefSeq" id="WP_185371820.1">
    <property type="nucleotide sequence ID" value="NZ_JAARRM010000001.1"/>
</dbReference>
<feature type="transmembrane region" description="Helical" evidence="9">
    <location>
        <begin position="234"/>
        <end position="257"/>
    </location>
</feature>
<evidence type="ECO:0000256" key="1">
    <source>
        <dbReference type="ARBA" id="ARBA00004651"/>
    </source>
</evidence>
<organism evidence="11 12">
    <name type="scientific">Listeria aquatica</name>
    <dbReference type="NCBI Taxonomy" id="1494960"/>
    <lineage>
        <taxon>Bacteria</taxon>
        <taxon>Bacillati</taxon>
        <taxon>Bacillota</taxon>
        <taxon>Bacilli</taxon>
        <taxon>Bacillales</taxon>
        <taxon>Listeriaceae</taxon>
        <taxon>Listeria</taxon>
    </lineage>
</organism>
<reference evidence="11 12" key="1">
    <citation type="submission" date="2020-03" db="EMBL/GenBank/DDBJ databases">
        <title>Soil Listeria distribution.</title>
        <authorList>
            <person name="Liao J."/>
            <person name="Wiedmann M."/>
        </authorList>
    </citation>
    <scope>NUCLEOTIDE SEQUENCE [LARGE SCALE GENOMIC DNA]</scope>
    <source>
        <strain evidence="11 12">FSL L7-1507</strain>
    </source>
</reference>
<dbReference type="NCBIfam" id="TIGR00410">
    <property type="entry name" value="lacE"/>
    <property type="match status" value="1"/>
</dbReference>
<keyword evidence="4 8" id="KW-0762">Sugar transport</keyword>
<comment type="subcellular location">
    <subcellularLocation>
        <location evidence="1">Cell membrane</location>
        <topology evidence="1">Multi-pass membrane protein</topology>
    </subcellularLocation>
</comment>
<dbReference type="Pfam" id="PF02378">
    <property type="entry name" value="PTS_EIIC"/>
    <property type="match status" value="1"/>
</dbReference>
<dbReference type="InterPro" id="IPR051088">
    <property type="entry name" value="PTS_Sugar-EIIC/EIIB"/>
</dbReference>
<feature type="transmembrane region" description="Helical" evidence="9">
    <location>
        <begin position="406"/>
        <end position="427"/>
    </location>
</feature>
<proteinExistence type="predicted"/>
<keyword evidence="3 8" id="KW-1003">Cell membrane</keyword>
<evidence type="ECO:0000256" key="3">
    <source>
        <dbReference type="ARBA" id="ARBA00022475"/>
    </source>
</evidence>
<dbReference type="AlphaFoldDB" id="A0A841ZLT8"/>
<dbReference type="Proteomes" id="UP000559885">
    <property type="component" value="Unassembled WGS sequence"/>
</dbReference>
<name>A0A841ZLT8_9LIST</name>
<feature type="transmembrane region" description="Helical" evidence="9">
    <location>
        <begin position="289"/>
        <end position="315"/>
    </location>
</feature>
<dbReference type="PANTHER" id="PTHR33989">
    <property type="match status" value="1"/>
</dbReference>
<feature type="transmembrane region" description="Helical" evidence="9">
    <location>
        <begin position="264"/>
        <end position="283"/>
    </location>
</feature>
<keyword evidence="6 9" id="KW-1133">Transmembrane helix</keyword>
<evidence type="ECO:0000256" key="2">
    <source>
        <dbReference type="ARBA" id="ARBA00022448"/>
    </source>
</evidence>
<evidence type="ECO:0000313" key="12">
    <source>
        <dbReference type="Proteomes" id="UP000559885"/>
    </source>
</evidence>
<feature type="transmembrane region" description="Helical" evidence="9">
    <location>
        <begin position="194"/>
        <end position="214"/>
    </location>
</feature>
<accession>A0A841ZLT8</accession>
<feature type="domain" description="PTS EIIC type-3" evidence="10">
    <location>
        <begin position="8"/>
        <end position="426"/>
    </location>
</feature>
<evidence type="ECO:0000256" key="7">
    <source>
        <dbReference type="ARBA" id="ARBA00023136"/>
    </source>
</evidence>
<dbReference type="PANTHER" id="PTHR33989:SF4">
    <property type="entry name" value="PTS SYSTEM N,N'-DIACETYLCHITOBIOSE-SPECIFIC EIIC COMPONENT"/>
    <property type="match status" value="1"/>
</dbReference>